<evidence type="ECO:0000256" key="4">
    <source>
        <dbReference type="ARBA" id="ARBA00022989"/>
    </source>
</evidence>
<reference evidence="7 8" key="1">
    <citation type="submission" date="2021-08" db="EMBL/GenBank/DDBJ databases">
        <authorList>
            <person name="Tuo L."/>
        </authorList>
    </citation>
    <scope>NUCLEOTIDE SEQUENCE [LARGE SCALE GENOMIC DNA]</scope>
    <source>
        <strain evidence="7 8">JCM 31229</strain>
    </source>
</reference>
<comment type="subcellular location">
    <subcellularLocation>
        <location evidence="1">Cell membrane</location>
        <topology evidence="1">Multi-pass membrane protein</topology>
    </subcellularLocation>
</comment>
<dbReference type="InterPro" id="IPR030923">
    <property type="entry name" value="LptG"/>
</dbReference>
<feature type="transmembrane region" description="Helical" evidence="6">
    <location>
        <begin position="308"/>
        <end position="325"/>
    </location>
</feature>
<feature type="transmembrane region" description="Helical" evidence="6">
    <location>
        <begin position="72"/>
        <end position="88"/>
    </location>
</feature>
<keyword evidence="8" id="KW-1185">Reference proteome</keyword>
<feature type="transmembrane region" description="Helical" evidence="6">
    <location>
        <begin position="108"/>
        <end position="125"/>
    </location>
</feature>
<proteinExistence type="predicted"/>
<dbReference type="PANTHER" id="PTHR33529">
    <property type="entry name" value="SLR0882 PROTEIN-RELATED"/>
    <property type="match status" value="1"/>
</dbReference>
<evidence type="ECO:0000256" key="5">
    <source>
        <dbReference type="ARBA" id="ARBA00023136"/>
    </source>
</evidence>
<organism evidence="7 8">
    <name type="scientific">Sphingomonas colocasiae</name>
    <dbReference type="NCBI Taxonomy" id="1848973"/>
    <lineage>
        <taxon>Bacteria</taxon>
        <taxon>Pseudomonadati</taxon>
        <taxon>Pseudomonadota</taxon>
        <taxon>Alphaproteobacteria</taxon>
        <taxon>Sphingomonadales</taxon>
        <taxon>Sphingomonadaceae</taxon>
        <taxon>Sphingomonas</taxon>
    </lineage>
</organism>
<dbReference type="RefSeq" id="WP_222993124.1">
    <property type="nucleotide sequence ID" value="NZ_JAINVV010000014.1"/>
</dbReference>
<dbReference type="InterPro" id="IPR011043">
    <property type="entry name" value="Gal_Oxase/kelch_b-propeller"/>
</dbReference>
<evidence type="ECO:0000256" key="3">
    <source>
        <dbReference type="ARBA" id="ARBA00022692"/>
    </source>
</evidence>
<evidence type="ECO:0000313" key="8">
    <source>
        <dbReference type="Proteomes" id="UP000706039"/>
    </source>
</evidence>
<feature type="transmembrane region" description="Helical" evidence="6">
    <location>
        <begin position="337"/>
        <end position="360"/>
    </location>
</feature>
<evidence type="ECO:0000256" key="1">
    <source>
        <dbReference type="ARBA" id="ARBA00004651"/>
    </source>
</evidence>
<keyword evidence="4 6" id="KW-1133">Transmembrane helix</keyword>
<gene>
    <name evidence="7" type="primary">lptG</name>
    <name evidence="7" type="ORF">K7G82_26805</name>
</gene>
<keyword evidence="2" id="KW-1003">Cell membrane</keyword>
<evidence type="ECO:0000256" key="2">
    <source>
        <dbReference type="ARBA" id="ARBA00022475"/>
    </source>
</evidence>
<name>A0ABS7PX55_9SPHN</name>
<dbReference type="NCBIfam" id="TIGR04408">
    <property type="entry name" value="LptG_lptG"/>
    <property type="match status" value="1"/>
</dbReference>
<sequence>MQTQFFPSRTMSIYMGRMFLVRSFAVLAALVLVLQALDLLGESGKILAQPGNGNAELWTYVSLRVPQIIQRFLPFSVLLGTLITLATLNQNSEVIAMKSSGLSAHQVLAPLILTSIIVAAITFVFNDRIVTRATSTLDRWQAVDYAPLPPDRALQANIWVRDGNNLIHAGQVRGRGAATRLSDVTVYDRENDALREIVKAPTAVYTGTAWRLDNATRFDVPTGVNRPAGTVTIGKDIRPDQFTLSSVDPDGLSFVALNSAIEDLDVAGRPTKSLKANLWHKIAGPMSSILMPLLGAVAAFGLARSGRLFLRAVIGMALGFAYFVADNFGLAMGNLGAYPPFLAAWGPFLLFLLIGETVLIRTEE</sequence>
<evidence type="ECO:0000256" key="6">
    <source>
        <dbReference type="SAM" id="Phobius"/>
    </source>
</evidence>
<dbReference type="Pfam" id="PF03739">
    <property type="entry name" value="LptF_LptG"/>
    <property type="match status" value="1"/>
</dbReference>
<evidence type="ECO:0000313" key="7">
    <source>
        <dbReference type="EMBL" id="MBY8825940.1"/>
    </source>
</evidence>
<dbReference type="InterPro" id="IPR005495">
    <property type="entry name" value="LptG/LptF_permease"/>
</dbReference>
<keyword evidence="5 6" id="KW-0472">Membrane</keyword>
<keyword evidence="3 6" id="KW-0812">Transmembrane</keyword>
<accession>A0ABS7PX55</accession>
<dbReference type="Proteomes" id="UP000706039">
    <property type="component" value="Unassembled WGS sequence"/>
</dbReference>
<dbReference type="PANTHER" id="PTHR33529:SF2">
    <property type="entry name" value="LIPOPOLYSACCHARIDE EXPORT SYSTEM PERMEASE PROTEIN LPTG"/>
    <property type="match status" value="1"/>
</dbReference>
<dbReference type="SUPFAM" id="SSF50965">
    <property type="entry name" value="Galactose oxidase, central domain"/>
    <property type="match status" value="1"/>
</dbReference>
<dbReference type="EMBL" id="JAINVV010000014">
    <property type="protein sequence ID" value="MBY8825940.1"/>
    <property type="molecule type" value="Genomic_DNA"/>
</dbReference>
<feature type="transmembrane region" description="Helical" evidence="6">
    <location>
        <begin position="282"/>
        <end position="301"/>
    </location>
</feature>
<protein>
    <submittedName>
        <fullName evidence="7">LPS export ABC transporter permease LptG</fullName>
    </submittedName>
</protein>
<comment type="caution">
    <text evidence="7">The sequence shown here is derived from an EMBL/GenBank/DDBJ whole genome shotgun (WGS) entry which is preliminary data.</text>
</comment>